<evidence type="ECO:0000256" key="3">
    <source>
        <dbReference type="ARBA" id="ARBA00023211"/>
    </source>
</evidence>
<evidence type="ECO:0000256" key="6">
    <source>
        <dbReference type="SAM" id="MobiDB-lite"/>
    </source>
</evidence>
<evidence type="ECO:0000256" key="4">
    <source>
        <dbReference type="ARBA" id="ARBA00023239"/>
    </source>
</evidence>
<dbReference type="InterPro" id="IPR022830">
    <property type="entry name" value="Indigdn_synthA-like"/>
</dbReference>
<evidence type="ECO:0000259" key="7">
    <source>
        <dbReference type="Pfam" id="PF00294"/>
    </source>
</evidence>
<keyword evidence="9" id="KW-1185">Reference proteome</keyword>
<keyword evidence="3" id="KW-0464">Manganese</keyword>
<keyword evidence="2" id="KW-0378">Hydrolase</keyword>
<dbReference type="SUPFAM" id="SSF53613">
    <property type="entry name" value="Ribokinase-like"/>
    <property type="match status" value="1"/>
</dbReference>
<dbReference type="Proteomes" id="UP001316803">
    <property type="component" value="Unassembled WGS sequence"/>
</dbReference>
<evidence type="ECO:0000313" key="9">
    <source>
        <dbReference type="Proteomes" id="UP001316803"/>
    </source>
</evidence>
<dbReference type="AlphaFoldDB" id="A0AAN8EV06"/>
<dbReference type="GO" id="GO:0005737">
    <property type="term" value="C:cytoplasm"/>
    <property type="evidence" value="ECO:0007669"/>
    <property type="project" value="TreeGrafter"/>
</dbReference>
<keyword evidence="1" id="KW-0479">Metal-binding</keyword>
<dbReference type="InterPro" id="IPR029056">
    <property type="entry name" value="Ribokinase-like"/>
</dbReference>
<protein>
    <recommendedName>
        <fullName evidence="7">Carbohydrate kinase PfkB domain-containing protein</fullName>
    </recommendedName>
</protein>
<dbReference type="GO" id="GO:0046872">
    <property type="term" value="F:metal ion binding"/>
    <property type="evidence" value="ECO:0007669"/>
    <property type="project" value="UniProtKB-KW"/>
</dbReference>
<dbReference type="InterPro" id="IPR011611">
    <property type="entry name" value="PfkB_dom"/>
</dbReference>
<evidence type="ECO:0000256" key="2">
    <source>
        <dbReference type="ARBA" id="ARBA00022801"/>
    </source>
</evidence>
<accession>A0AAN8EV06</accession>
<dbReference type="Pfam" id="PF04227">
    <property type="entry name" value="Indigoidine_A"/>
    <property type="match status" value="1"/>
</dbReference>
<dbReference type="PANTHER" id="PTHR42909:SF1">
    <property type="entry name" value="CARBOHYDRATE KINASE PFKB DOMAIN-CONTAINING PROTEIN"/>
    <property type="match status" value="1"/>
</dbReference>
<feature type="compositionally biased region" description="Basic and acidic residues" evidence="6">
    <location>
        <begin position="376"/>
        <end position="391"/>
    </location>
</feature>
<sequence length="800" mass="85107">MRPVWQRASALHTLRGNSTPRTKPSHRYLSTRTPNKLLSIHEEVTHALQTNKPVVALETTIYTHGFPYPENIALASHLESLVRVHGGVPATIGILDGIARVGLEPEELIRLISTAGSKDTWKISRRDLGFIGGLGGIRGQKINGGTTISGTMILAHLAGIKIFATGGLGGVHRGGENSMDVSADLTELGRTPVCVVSSGCKSFLDIPRTLEYLETQGVGVGTFADGREGAVDFPAFFSRDSGVRSPQTIQSEADAAAIVHAQFSLPVHSGLLFANPVPVEAAMKREEIDGIIATAVREADEMGITGSKNTPYVLKRIRELSNGASVTANKALIEANVIRGTKVAVELCKLQRQDEEDGAYGAAQISVPELPPSSRTRAERTPQAEPRLETPKENDILVIGALAADTSCDYSPFDTNLIETSPTLHTSNPASISQSAGGVGRNVATAAQYAGAQVSLASVVADDLAGKTLIQDLASSGIDTSSLRVLNPETGARTAQYVAVNDRNKDLMLAMGDFSIFSHPEFEETEYWSNLIASQDPKPKWIVVDGNWSTSIISNILLAAKKNKIPVAFEPVSTVKAARLFHNSNAAMAGKSAAIVPGNLISLATPNKLELASMHQAAQQSQLFESEAWWQTIDSFGLSSAGSRDKFVRMAGAKLADEGVPQQIIRLLPFVPNIITKLGAQGSLLTMLLGRDDPRLTSPDSAPYILSRTTYENGPIGGVYMRLFPPAEVVGQNEIVSVNGVGDTMLGVVMAGMVAELKAGQQVRLEDVVPVAQRAAVLTLRSRKSVSSKIAGMKGLLTAT</sequence>
<keyword evidence="5" id="KW-0326">Glycosidase</keyword>
<dbReference type="Gene3D" id="3.40.1190.20">
    <property type="match status" value="1"/>
</dbReference>
<dbReference type="Pfam" id="PF00294">
    <property type="entry name" value="PfkB"/>
    <property type="match status" value="1"/>
</dbReference>
<dbReference type="Gene3D" id="3.40.1790.10">
    <property type="entry name" value="Indigoidine synthase domain"/>
    <property type="match status" value="1"/>
</dbReference>
<dbReference type="EMBL" id="JAKLMC020000004">
    <property type="protein sequence ID" value="KAK5956610.1"/>
    <property type="molecule type" value="Genomic_DNA"/>
</dbReference>
<dbReference type="HAMAP" id="MF_01876">
    <property type="entry name" value="PsiMP_glycosidase"/>
    <property type="match status" value="1"/>
</dbReference>
<feature type="domain" description="Carbohydrate kinase PfkB" evidence="7">
    <location>
        <begin position="416"/>
        <end position="523"/>
    </location>
</feature>
<dbReference type="PANTHER" id="PTHR42909">
    <property type="entry name" value="ZGC:136858"/>
    <property type="match status" value="1"/>
</dbReference>
<evidence type="ECO:0000256" key="1">
    <source>
        <dbReference type="ARBA" id="ARBA00022723"/>
    </source>
</evidence>
<feature type="region of interest" description="Disordered" evidence="6">
    <location>
        <begin position="358"/>
        <end position="391"/>
    </location>
</feature>
<proteinExistence type="inferred from homology"/>
<organism evidence="8 9">
    <name type="scientific">Knufia fluminis</name>
    <dbReference type="NCBI Taxonomy" id="191047"/>
    <lineage>
        <taxon>Eukaryota</taxon>
        <taxon>Fungi</taxon>
        <taxon>Dikarya</taxon>
        <taxon>Ascomycota</taxon>
        <taxon>Pezizomycotina</taxon>
        <taxon>Eurotiomycetes</taxon>
        <taxon>Chaetothyriomycetidae</taxon>
        <taxon>Chaetothyriales</taxon>
        <taxon>Trichomeriaceae</taxon>
        <taxon>Knufia</taxon>
    </lineage>
</organism>
<comment type="caution">
    <text evidence="8">The sequence shown here is derived from an EMBL/GenBank/DDBJ whole genome shotgun (WGS) entry which is preliminary data.</text>
</comment>
<name>A0AAN8EV06_9EURO</name>
<evidence type="ECO:0000313" key="8">
    <source>
        <dbReference type="EMBL" id="KAK5956610.1"/>
    </source>
</evidence>
<dbReference type="GO" id="GO:0004730">
    <property type="term" value="F:pseudouridylate synthase activity"/>
    <property type="evidence" value="ECO:0007669"/>
    <property type="project" value="InterPro"/>
</dbReference>
<evidence type="ECO:0000256" key="5">
    <source>
        <dbReference type="ARBA" id="ARBA00023295"/>
    </source>
</evidence>
<dbReference type="SUPFAM" id="SSF110581">
    <property type="entry name" value="Indigoidine synthase A-like"/>
    <property type="match status" value="1"/>
</dbReference>
<dbReference type="InterPro" id="IPR007342">
    <property type="entry name" value="PsuG"/>
</dbReference>
<dbReference type="CDD" id="cd01941">
    <property type="entry name" value="YeiC_kinase_like"/>
    <property type="match status" value="1"/>
</dbReference>
<keyword evidence="4" id="KW-0456">Lyase</keyword>
<dbReference type="GO" id="GO:0016798">
    <property type="term" value="F:hydrolase activity, acting on glycosyl bonds"/>
    <property type="evidence" value="ECO:0007669"/>
    <property type="project" value="UniProtKB-KW"/>
</dbReference>
<reference evidence="8 9" key="1">
    <citation type="submission" date="2022-12" db="EMBL/GenBank/DDBJ databases">
        <title>Genomic features and morphological characterization of a novel Knufia sp. strain isolated from spacecraft assembly facility.</title>
        <authorList>
            <person name="Teixeira M."/>
            <person name="Chander A.M."/>
            <person name="Stajich J.E."/>
            <person name="Venkateswaran K."/>
        </authorList>
    </citation>
    <scope>NUCLEOTIDE SEQUENCE [LARGE SCALE GENOMIC DNA]</scope>
    <source>
        <strain evidence="8 9">FJI-L2-BK-P2</strain>
    </source>
</reference>
<gene>
    <name evidence="8" type="ORF">OHC33_002096</name>
</gene>